<dbReference type="InterPro" id="IPR015168">
    <property type="entry name" value="SsuA/THI5"/>
</dbReference>
<evidence type="ECO:0000313" key="4">
    <source>
        <dbReference type="Proteomes" id="UP001171902"/>
    </source>
</evidence>
<dbReference type="InterPro" id="IPR006311">
    <property type="entry name" value="TAT_signal"/>
</dbReference>
<dbReference type="PANTHER" id="PTHR30024:SF48">
    <property type="entry name" value="ABC TRANSPORTER SUBSTRATE-BINDING PROTEIN"/>
    <property type="match status" value="1"/>
</dbReference>
<gene>
    <name evidence="3" type="ORF">QWI33_22935</name>
</gene>
<dbReference type="PANTHER" id="PTHR30024">
    <property type="entry name" value="ALIPHATIC SULFONATES-BINDING PROTEIN-RELATED"/>
    <property type="match status" value="1"/>
</dbReference>
<dbReference type="SUPFAM" id="SSF53850">
    <property type="entry name" value="Periplasmic binding protein-like II"/>
    <property type="match status" value="1"/>
</dbReference>
<dbReference type="PROSITE" id="PS51257">
    <property type="entry name" value="PROKAR_LIPOPROTEIN"/>
    <property type="match status" value="1"/>
</dbReference>
<dbReference type="EMBL" id="JAUEMJ010000009">
    <property type="protein sequence ID" value="MDN3242596.1"/>
    <property type="molecule type" value="Genomic_DNA"/>
</dbReference>
<reference evidence="3" key="1">
    <citation type="submission" date="2023-06" db="EMBL/GenBank/DDBJ databases">
        <title>Gycomyces niveus sp.nov., a novel actinomycete isolated from soil in Shouguang.</title>
        <authorList>
            <person name="Yang X."/>
            <person name="Zhao J."/>
        </authorList>
    </citation>
    <scope>NUCLEOTIDE SEQUENCE</scope>
    <source>
        <strain evidence="3">NEAU C2</strain>
    </source>
</reference>
<evidence type="ECO:0000256" key="1">
    <source>
        <dbReference type="SAM" id="SignalP"/>
    </source>
</evidence>
<keyword evidence="1" id="KW-0732">Signal</keyword>
<dbReference type="PROSITE" id="PS51318">
    <property type="entry name" value="TAT"/>
    <property type="match status" value="1"/>
</dbReference>
<dbReference type="Pfam" id="PF09084">
    <property type="entry name" value="NMT1"/>
    <property type="match status" value="1"/>
</dbReference>
<comment type="caution">
    <text evidence="3">The sequence shown here is derived from an EMBL/GenBank/DDBJ whole genome shotgun (WGS) entry which is preliminary data.</text>
</comment>
<dbReference type="Proteomes" id="UP001171902">
    <property type="component" value="Unassembled WGS sequence"/>
</dbReference>
<dbReference type="Gene3D" id="3.40.190.10">
    <property type="entry name" value="Periplasmic binding protein-like II"/>
    <property type="match status" value="2"/>
</dbReference>
<name>A0ABT7YVC5_9ACTN</name>
<dbReference type="RefSeq" id="WP_289959259.1">
    <property type="nucleotide sequence ID" value="NZ_JAUEMJ010000009.1"/>
</dbReference>
<accession>A0ABT7YVC5</accession>
<protein>
    <submittedName>
        <fullName evidence="3">ABC transporter substrate-binding protein</fullName>
    </submittedName>
</protein>
<sequence length="354" mass="37889">MSYRATRRTLIAGTPALAALALAACSEDPTGPVLTADADLPTAVPSATKLVVGDPQNQVAYEKSGLVKQLSFEIEWANISGGPKTQEAFRAHSLDIGSVADIPPIHAYWTNLPTKIVAASGRLDPLEHPIYDLGIAPGAGITALEGLRGKRIAYSPGQAQGALILRVLDKAGLAQSDVELIELPSTADTYSNALAGGEVDAAPIGGTQVKSYLNKYASDGATTIPHGLRDDPWVLYSPVEVLEDASKAAAIAEYARLWGAARLWTRANKEEWINAWFVEHEGLSYEDGEYLFDREGEPELPEDWDETIARHQETIEILAEGTGNDVIDAGDLYDRRFEPLVAAGVQEYGEAGAP</sequence>
<feature type="domain" description="SsuA/THI5-like" evidence="2">
    <location>
        <begin position="126"/>
        <end position="208"/>
    </location>
</feature>
<feature type="signal peptide" evidence="1">
    <location>
        <begin position="1"/>
        <end position="23"/>
    </location>
</feature>
<evidence type="ECO:0000313" key="3">
    <source>
        <dbReference type="EMBL" id="MDN3242596.1"/>
    </source>
</evidence>
<organism evidence="3 4">
    <name type="scientific">Glycomyces tritici</name>
    <dbReference type="NCBI Taxonomy" id="2665176"/>
    <lineage>
        <taxon>Bacteria</taxon>
        <taxon>Bacillati</taxon>
        <taxon>Actinomycetota</taxon>
        <taxon>Actinomycetes</taxon>
        <taxon>Glycomycetales</taxon>
        <taxon>Glycomycetaceae</taxon>
        <taxon>Glycomyces</taxon>
    </lineage>
</organism>
<proteinExistence type="predicted"/>
<evidence type="ECO:0000259" key="2">
    <source>
        <dbReference type="Pfam" id="PF09084"/>
    </source>
</evidence>
<feature type="chain" id="PRO_5046627310" evidence="1">
    <location>
        <begin position="24"/>
        <end position="354"/>
    </location>
</feature>
<keyword evidence="4" id="KW-1185">Reference proteome</keyword>